<evidence type="ECO:0000313" key="3">
    <source>
        <dbReference type="Proteomes" id="UP001597012"/>
    </source>
</evidence>
<dbReference type="EMBL" id="JBHTHY010000006">
    <property type="protein sequence ID" value="MFD0797827.1"/>
    <property type="molecule type" value="Genomic_DNA"/>
</dbReference>
<evidence type="ECO:0000256" key="1">
    <source>
        <dbReference type="SAM" id="SignalP"/>
    </source>
</evidence>
<feature type="chain" id="PRO_5046754128" evidence="1">
    <location>
        <begin position="25"/>
        <end position="49"/>
    </location>
</feature>
<dbReference type="Proteomes" id="UP001597012">
    <property type="component" value="Unassembled WGS sequence"/>
</dbReference>
<protein>
    <submittedName>
        <fullName evidence="2">Uncharacterized protein</fullName>
    </submittedName>
</protein>
<keyword evidence="1" id="KW-0732">Signal</keyword>
<sequence length="49" mass="5308">MKNKKNILASIALGIFLLATVAPALTIDKEATTTGVDKTKVKIPNRKDR</sequence>
<feature type="signal peptide" evidence="1">
    <location>
        <begin position="1"/>
        <end position="24"/>
    </location>
</feature>
<organism evidence="2 3">
    <name type="scientific">Maribacter chungangensis</name>
    <dbReference type="NCBI Taxonomy" id="1069117"/>
    <lineage>
        <taxon>Bacteria</taxon>
        <taxon>Pseudomonadati</taxon>
        <taxon>Bacteroidota</taxon>
        <taxon>Flavobacteriia</taxon>
        <taxon>Flavobacteriales</taxon>
        <taxon>Flavobacteriaceae</taxon>
        <taxon>Maribacter</taxon>
    </lineage>
</organism>
<name>A0ABW3B3C8_9FLAO</name>
<dbReference type="RefSeq" id="WP_379934308.1">
    <property type="nucleotide sequence ID" value="NZ_JBHTHY010000006.1"/>
</dbReference>
<proteinExistence type="predicted"/>
<evidence type="ECO:0000313" key="2">
    <source>
        <dbReference type="EMBL" id="MFD0797827.1"/>
    </source>
</evidence>
<comment type="caution">
    <text evidence="2">The sequence shown here is derived from an EMBL/GenBank/DDBJ whole genome shotgun (WGS) entry which is preliminary data.</text>
</comment>
<reference evidence="3" key="1">
    <citation type="journal article" date="2019" name="Int. J. Syst. Evol. Microbiol.">
        <title>The Global Catalogue of Microorganisms (GCM) 10K type strain sequencing project: providing services to taxonomists for standard genome sequencing and annotation.</title>
        <authorList>
            <consortium name="The Broad Institute Genomics Platform"/>
            <consortium name="The Broad Institute Genome Sequencing Center for Infectious Disease"/>
            <person name="Wu L."/>
            <person name="Ma J."/>
        </authorList>
    </citation>
    <scope>NUCLEOTIDE SEQUENCE [LARGE SCALE GENOMIC DNA]</scope>
    <source>
        <strain evidence="3">CCUG 61948</strain>
    </source>
</reference>
<keyword evidence="3" id="KW-1185">Reference proteome</keyword>
<gene>
    <name evidence="2" type="ORF">ACFQZJ_10170</name>
</gene>
<accession>A0ABW3B3C8</accession>